<feature type="compositionally biased region" description="Basic and acidic residues" evidence="1">
    <location>
        <begin position="111"/>
        <end position="120"/>
    </location>
</feature>
<dbReference type="Proteomes" id="UP001201980">
    <property type="component" value="Unassembled WGS sequence"/>
</dbReference>
<name>A0AAD5RKS0_9PEZI</name>
<accession>A0AAD5RKS0</accession>
<keyword evidence="3" id="KW-1185">Reference proteome</keyword>
<feature type="region of interest" description="Disordered" evidence="1">
    <location>
        <begin position="54"/>
        <end position="120"/>
    </location>
</feature>
<evidence type="ECO:0000313" key="3">
    <source>
        <dbReference type="Proteomes" id="UP001201980"/>
    </source>
</evidence>
<dbReference type="EMBL" id="JAKWBI020000341">
    <property type="protein sequence ID" value="KAJ2896298.1"/>
    <property type="molecule type" value="Genomic_DNA"/>
</dbReference>
<organism evidence="2 3">
    <name type="scientific">Zalerion maritima</name>
    <dbReference type="NCBI Taxonomy" id="339359"/>
    <lineage>
        <taxon>Eukaryota</taxon>
        <taxon>Fungi</taxon>
        <taxon>Dikarya</taxon>
        <taxon>Ascomycota</taxon>
        <taxon>Pezizomycotina</taxon>
        <taxon>Sordariomycetes</taxon>
        <taxon>Lulworthiomycetidae</taxon>
        <taxon>Lulworthiales</taxon>
        <taxon>Lulworthiaceae</taxon>
        <taxon>Zalerion</taxon>
    </lineage>
</organism>
<reference evidence="2" key="1">
    <citation type="submission" date="2022-07" db="EMBL/GenBank/DDBJ databases">
        <title>Draft genome sequence of Zalerion maritima ATCC 34329, a (micro)plastics degrading marine fungus.</title>
        <authorList>
            <person name="Paco A."/>
            <person name="Goncalves M.F.M."/>
            <person name="Rocha-Santos T.A.P."/>
            <person name="Alves A."/>
        </authorList>
    </citation>
    <scope>NUCLEOTIDE SEQUENCE</scope>
    <source>
        <strain evidence="2">ATCC 34329</strain>
    </source>
</reference>
<comment type="caution">
    <text evidence="2">The sequence shown here is derived from an EMBL/GenBank/DDBJ whole genome shotgun (WGS) entry which is preliminary data.</text>
</comment>
<proteinExistence type="predicted"/>
<sequence>MSASSSAAGGAGPGVGGRAAAKSTPREAPLASTRLFFPRSGIPAGCRAFRHLRARDRRRARRREKLQQKQQQQQKQQRGKRPGEACWTGGGEQGRTRGGRKNDGTAAKGRLHLDAEVLYP</sequence>
<evidence type="ECO:0000313" key="2">
    <source>
        <dbReference type="EMBL" id="KAJ2896298.1"/>
    </source>
</evidence>
<evidence type="ECO:0000256" key="1">
    <source>
        <dbReference type="SAM" id="MobiDB-lite"/>
    </source>
</evidence>
<gene>
    <name evidence="2" type="ORF">MKZ38_005700</name>
</gene>
<protein>
    <submittedName>
        <fullName evidence="2">Uncharacterized protein</fullName>
    </submittedName>
</protein>
<dbReference type="AlphaFoldDB" id="A0AAD5RKS0"/>
<feature type="region of interest" description="Disordered" evidence="1">
    <location>
        <begin position="1"/>
        <end position="34"/>
    </location>
</feature>
<feature type="compositionally biased region" description="Basic residues" evidence="1">
    <location>
        <begin position="54"/>
        <end position="64"/>
    </location>
</feature>